<dbReference type="PANTHER" id="PTHR43247">
    <property type="entry name" value="PHOSPHOSERINE AMINOTRANSFERASE"/>
    <property type="match status" value="1"/>
</dbReference>
<protein>
    <recommendedName>
        <fullName evidence="11">Phosphoserine aminotransferase</fullName>
        <ecNumber evidence="11">2.6.1.52</ecNumber>
    </recommendedName>
    <alternativeName>
        <fullName evidence="11">Phosphohydroxythreonine aminotransferase</fullName>
        <shortName evidence="11">PSAT</shortName>
    </alternativeName>
</protein>
<dbReference type="Gene3D" id="3.40.640.10">
    <property type="entry name" value="Type I PLP-dependent aspartate aminotransferase-like (Major domain)"/>
    <property type="match status" value="1"/>
</dbReference>
<evidence type="ECO:0000256" key="2">
    <source>
        <dbReference type="ARBA" id="ARBA00005099"/>
    </source>
</evidence>
<comment type="function">
    <text evidence="1 11">Catalyzes the reversible conversion of 3-phosphohydroxypyruvate to phosphoserine and of 3-hydroxy-2-oxo-4-phosphonooxybutanoate to phosphohydroxythreonine.</text>
</comment>
<dbReference type="InterPro" id="IPR020578">
    <property type="entry name" value="Aminotrans_V_PyrdxlP_BS"/>
</dbReference>
<feature type="binding site" evidence="11">
    <location>
        <begin position="239"/>
        <end position="240"/>
    </location>
    <ligand>
        <name>pyridoxal 5'-phosphate</name>
        <dbReference type="ChEBI" id="CHEBI:597326"/>
    </ligand>
</feature>
<evidence type="ECO:0000256" key="11">
    <source>
        <dbReference type="HAMAP-Rule" id="MF_00160"/>
    </source>
</evidence>
<feature type="binding site" evidence="11">
    <location>
        <position position="173"/>
    </location>
    <ligand>
        <name>pyridoxal 5'-phosphate</name>
        <dbReference type="ChEBI" id="CHEBI:597326"/>
    </ligand>
</feature>
<keyword evidence="7 11" id="KW-0663">Pyridoxal phosphate</keyword>
<accession>A0ABN8HA99</accession>
<comment type="catalytic activity">
    <reaction evidence="10 11">
        <text>O-phospho-L-serine + 2-oxoglutarate = 3-phosphooxypyruvate + L-glutamate</text>
        <dbReference type="Rhea" id="RHEA:14329"/>
        <dbReference type="ChEBI" id="CHEBI:16810"/>
        <dbReference type="ChEBI" id="CHEBI:18110"/>
        <dbReference type="ChEBI" id="CHEBI:29985"/>
        <dbReference type="ChEBI" id="CHEBI:57524"/>
        <dbReference type="EC" id="2.6.1.52"/>
    </reaction>
</comment>
<comment type="cofactor">
    <cofactor evidence="11">
        <name>pyridoxal 5'-phosphate</name>
        <dbReference type="ChEBI" id="CHEBI:597326"/>
    </cofactor>
    <text evidence="11">Binds 1 pyridoxal phosphate per subunit.</text>
</comment>
<feature type="binding site" evidence="11">
    <location>
        <position position="196"/>
    </location>
    <ligand>
        <name>pyridoxal 5'-phosphate</name>
        <dbReference type="ChEBI" id="CHEBI:597326"/>
    </ligand>
</feature>
<keyword evidence="8 11" id="KW-0718">Serine biosynthesis</keyword>
<organism evidence="13 14">
    <name type="scientific">Convivina praedatoris</name>
    <dbReference type="NCBI Taxonomy" id="2880963"/>
    <lineage>
        <taxon>Bacteria</taxon>
        <taxon>Bacillati</taxon>
        <taxon>Bacillota</taxon>
        <taxon>Bacilli</taxon>
        <taxon>Lactobacillales</taxon>
        <taxon>Lactobacillaceae</taxon>
        <taxon>Convivina</taxon>
    </lineage>
</organism>
<dbReference type="Gene3D" id="3.90.1150.10">
    <property type="entry name" value="Aspartate Aminotransferase, domain 1"/>
    <property type="match status" value="1"/>
</dbReference>
<comment type="caution">
    <text evidence="13">The sequence shown here is derived from an EMBL/GenBank/DDBJ whole genome shotgun (WGS) entry which is preliminary data.</text>
</comment>
<feature type="modified residue" description="N6-(pyridoxal phosphate)lysine" evidence="11">
    <location>
        <position position="197"/>
    </location>
</feature>
<dbReference type="PIRSF" id="PIRSF000525">
    <property type="entry name" value="SerC"/>
    <property type="match status" value="1"/>
</dbReference>
<comment type="pathway">
    <text evidence="2 11">Amino-acid biosynthesis; L-serine biosynthesis; L-serine from 3-phospho-D-glycerate: step 2/3.</text>
</comment>
<dbReference type="Pfam" id="PF00266">
    <property type="entry name" value="Aminotran_5"/>
    <property type="match status" value="1"/>
</dbReference>
<feature type="binding site" evidence="11">
    <location>
        <position position="152"/>
    </location>
    <ligand>
        <name>pyridoxal 5'-phosphate</name>
        <dbReference type="ChEBI" id="CHEBI:597326"/>
    </ligand>
</feature>
<keyword evidence="6 11" id="KW-0808">Transferase</keyword>
<name>A0ABN8HA99_9LACO</name>
<keyword evidence="14" id="KW-1185">Reference proteome</keyword>
<evidence type="ECO:0000256" key="8">
    <source>
        <dbReference type="ARBA" id="ARBA00023299"/>
    </source>
</evidence>
<comment type="subunit">
    <text evidence="11">Homodimer.</text>
</comment>
<evidence type="ECO:0000256" key="6">
    <source>
        <dbReference type="ARBA" id="ARBA00022679"/>
    </source>
</evidence>
<evidence type="ECO:0000259" key="12">
    <source>
        <dbReference type="Pfam" id="PF00266"/>
    </source>
</evidence>
<evidence type="ECO:0000256" key="3">
    <source>
        <dbReference type="ARBA" id="ARBA00006904"/>
    </source>
</evidence>
<evidence type="ECO:0000256" key="10">
    <source>
        <dbReference type="ARBA" id="ARBA00049007"/>
    </source>
</evidence>
<dbReference type="InterPro" id="IPR015424">
    <property type="entry name" value="PyrdxlP-dep_Trfase"/>
</dbReference>
<dbReference type="InterPro" id="IPR015421">
    <property type="entry name" value="PyrdxlP-dep_Trfase_major"/>
</dbReference>
<proteinExistence type="inferred from homology"/>
<comment type="caution">
    <text evidence="11">Lacks conserved residue(s) required for the propagation of feature annotation.</text>
</comment>
<dbReference type="HAMAP" id="MF_00160">
    <property type="entry name" value="SerC_aminotrans_5"/>
    <property type="match status" value="1"/>
</dbReference>
<dbReference type="GO" id="GO:0004648">
    <property type="term" value="F:O-phospho-L-serine:2-oxoglutarate aminotransferase activity"/>
    <property type="evidence" value="ECO:0007669"/>
    <property type="project" value="UniProtKB-EC"/>
</dbReference>
<evidence type="ECO:0000256" key="4">
    <source>
        <dbReference type="ARBA" id="ARBA00022576"/>
    </source>
</evidence>
<dbReference type="PANTHER" id="PTHR43247:SF1">
    <property type="entry name" value="PHOSPHOSERINE AMINOTRANSFERASE"/>
    <property type="match status" value="1"/>
</dbReference>
<evidence type="ECO:0000256" key="1">
    <source>
        <dbReference type="ARBA" id="ARBA00003483"/>
    </source>
</evidence>
<dbReference type="NCBIfam" id="NF003764">
    <property type="entry name" value="PRK05355.1"/>
    <property type="match status" value="1"/>
</dbReference>
<dbReference type="Proteomes" id="UP000838102">
    <property type="component" value="Unassembled WGS sequence"/>
</dbReference>
<dbReference type="InterPro" id="IPR015422">
    <property type="entry name" value="PyrdxlP-dep_Trfase_small"/>
</dbReference>
<evidence type="ECO:0000256" key="5">
    <source>
        <dbReference type="ARBA" id="ARBA00022605"/>
    </source>
</evidence>
<comment type="similarity">
    <text evidence="3 11">Belongs to the class-V pyridoxal-phosphate-dependent aminotransferase family. SerC subfamily.</text>
</comment>
<evidence type="ECO:0000313" key="14">
    <source>
        <dbReference type="Proteomes" id="UP000838102"/>
    </source>
</evidence>
<evidence type="ECO:0000256" key="9">
    <source>
        <dbReference type="ARBA" id="ARBA00047630"/>
    </source>
</evidence>
<keyword evidence="4 11" id="KW-0032">Aminotransferase</keyword>
<dbReference type="InterPro" id="IPR000192">
    <property type="entry name" value="Aminotrans_V_dom"/>
</dbReference>
<keyword evidence="5 11" id="KW-0028">Amino-acid biosynthesis</keyword>
<keyword evidence="11" id="KW-0963">Cytoplasm</keyword>
<comment type="subcellular location">
    <subcellularLocation>
        <location evidence="11">Cytoplasm</location>
    </subcellularLocation>
</comment>
<gene>
    <name evidence="11 13" type="primary">serC</name>
    <name evidence="13" type="ORF">LMG032447_01161</name>
</gene>
<feature type="binding site" evidence="11">
    <location>
        <position position="101"/>
    </location>
    <ligand>
        <name>pyridoxal 5'-phosphate</name>
        <dbReference type="ChEBI" id="CHEBI:597326"/>
    </ligand>
</feature>
<dbReference type="SUPFAM" id="SSF53383">
    <property type="entry name" value="PLP-dependent transferases"/>
    <property type="match status" value="1"/>
</dbReference>
<dbReference type="EC" id="2.6.1.52" evidence="11"/>
<dbReference type="EMBL" id="CAKOEU010000005">
    <property type="protein sequence ID" value="CAH1855770.1"/>
    <property type="molecule type" value="Genomic_DNA"/>
</dbReference>
<evidence type="ECO:0000313" key="13">
    <source>
        <dbReference type="EMBL" id="CAH1855770.1"/>
    </source>
</evidence>
<reference evidence="13" key="1">
    <citation type="submission" date="2022-03" db="EMBL/GenBank/DDBJ databases">
        <authorList>
            <person name="Hettiarachchi G."/>
        </authorList>
    </citation>
    <scope>NUCLEOTIDE SEQUENCE</scope>
    <source>
        <strain evidence="13">LMG 32447</strain>
    </source>
</reference>
<feature type="binding site" evidence="11">
    <location>
        <begin position="75"/>
        <end position="76"/>
    </location>
    <ligand>
        <name>pyridoxal 5'-phosphate</name>
        <dbReference type="ChEBI" id="CHEBI:597326"/>
    </ligand>
</feature>
<dbReference type="PROSITE" id="PS00595">
    <property type="entry name" value="AA_TRANSFER_CLASS_5"/>
    <property type="match status" value="1"/>
</dbReference>
<evidence type="ECO:0000256" key="7">
    <source>
        <dbReference type="ARBA" id="ARBA00022898"/>
    </source>
</evidence>
<dbReference type="RefSeq" id="WP_248706537.1">
    <property type="nucleotide sequence ID" value="NZ_CAKOEU010000005.1"/>
</dbReference>
<feature type="domain" description="Aminotransferase class V" evidence="12">
    <location>
        <begin position="4"/>
        <end position="349"/>
    </location>
</feature>
<sequence length="365" mass="40600">MQSYNFSAGPAVMPSEVLTQIQFDLAQSQEDHMSILEISHRSLTFDKIVDQAKARLRELMDLPQDYEVLFVQGGGSLQFEMVPLNFANQAHQIAVLDSGNFAYKAAQAAQAEGISAKIVASSRDEKYRYLPQLPVDFSAQAYDYLHITTNNTIEGTCYHQSNLPQTTGPLVADMSSNILAEPYDIRNFDLIFAGAQKNLGPAGVTVVVVKKSWLAQQRVTNVGPMMRYQSYLDKNSMYNTPPVFNIYALNLVLGWVQDQGGVPAMYAANQKKAQLLYDYLDKSNFYHPLITGVDRSLTNVVFSTGNGQLDQTIAQQAQEYGLYNLAGHRSVGGFRASLYNAQPLAAVTALIDYLDKAQKEHRNER</sequence>
<dbReference type="InterPro" id="IPR022278">
    <property type="entry name" value="Pser_aminoTfrase"/>
</dbReference>
<comment type="catalytic activity">
    <reaction evidence="9 11">
        <text>4-(phosphooxy)-L-threonine + 2-oxoglutarate = (R)-3-hydroxy-2-oxo-4-phosphooxybutanoate + L-glutamate</text>
        <dbReference type="Rhea" id="RHEA:16573"/>
        <dbReference type="ChEBI" id="CHEBI:16810"/>
        <dbReference type="ChEBI" id="CHEBI:29985"/>
        <dbReference type="ChEBI" id="CHEBI:58452"/>
        <dbReference type="ChEBI" id="CHEBI:58538"/>
        <dbReference type="EC" id="2.6.1.52"/>
    </reaction>
</comment>
<feature type="binding site" evidence="11">
    <location>
        <position position="41"/>
    </location>
    <ligand>
        <name>L-glutamate</name>
        <dbReference type="ChEBI" id="CHEBI:29985"/>
    </ligand>
</feature>